<dbReference type="PANTHER" id="PTHR13947:SF37">
    <property type="entry name" value="LD18367P"/>
    <property type="match status" value="1"/>
</dbReference>
<dbReference type="InterPro" id="IPR000182">
    <property type="entry name" value="GNAT_dom"/>
</dbReference>
<feature type="domain" description="N-acetyltransferase" evidence="2">
    <location>
        <begin position="13"/>
        <end position="172"/>
    </location>
</feature>
<keyword evidence="1" id="KW-0808">Transferase</keyword>
<accession>A0ABQ5XRL8</accession>
<dbReference type="EMBL" id="BSOB01000017">
    <property type="protein sequence ID" value="GLQ93216.1"/>
    <property type="molecule type" value="Genomic_DNA"/>
</dbReference>
<dbReference type="Pfam" id="PF00583">
    <property type="entry name" value="Acetyltransf_1"/>
    <property type="match status" value="1"/>
</dbReference>
<dbReference type="RefSeq" id="WP_284320931.1">
    <property type="nucleotide sequence ID" value="NZ_BSOB01000017.1"/>
</dbReference>
<reference evidence="4" key="1">
    <citation type="journal article" date="2019" name="Int. J. Syst. Evol. Microbiol.">
        <title>The Global Catalogue of Microorganisms (GCM) 10K type strain sequencing project: providing services to taxonomists for standard genome sequencing and annotation.</title>
        <authorList>
            <consortium name="The Broad Institute Genomics Platform"/>
            <consortium name="The Broad Institute Genome Sequencing Center for Infectious Disease"/>
            <person name="Wu L."/>
            <person name="Ma J."/>
        </authorList>
    </citation>
    <scope>NUCLEOTIDE SEQUENCE [LARGE SCALE GENOMIC DNA]</scope>
    <source>
        <strain evidence="4">NBRC 111980</strain>
    </source>
</reference>
<keyword evidence="4" id="KW-1185">Reference proteome</keyword>
<evidence type="ECO:0000259" key="2">
    <source>
        <dbReference type="PROSITE" id="PS51186"/>
    </source>
</evidence>
<dbReference type="CDD" id="cd04301">
    <property type="entry name" value="NAT_SF"/>
    <property type="match status" value="1"/>
</dbReference>
<proteinExistence type="predicted"/>
<sequence>MTSVLHPQNPALIHLVPFEAHHAAAVGQLIVSIQREEFGFDIDLERQPDLSAIPTYYQQGTGNFWVALDQEKVVGTIALKDIGHYGVALRKMFVAAEYRGTAWGVAAKLLHGALDWAKQHAVQSVFLGTTDKFRAAHRFYEKHGFTLIDKTLLPASFPFMPVDTRFYRLDLQTDASSPP</sequence>
<dbReference type="PANTHER" id="PTHR13947">
    <property type="entry name" value="GNAT FAMILY N-ACETYLTRANSFERASE"/>
    <property type="match status" value="1"/>
</dbReference>
<gene>
    <name evidence="3" type="ORF">GCM10007901_21670</name>
</gene>
<organism evidence="3 4">
    <name type="scientific">Dyella acidisoli</name>
    <dbReference type="NCBI Taxonomy" id="1867834"/>
    <lineage>
        <taxon>Bacteria</taxon>
        <taxon>Pseudomonadati</taxon>
        <taxon>Pseudomonadota</taxon>
        <taxon>Gammaproteobacteria</taxon>
        <taxon>Lysobacterales</taxon>
        <taxon>Rhodanobacteraceae</taxon>
        <taxon>Dyella</taxon>
    </lineage>
</organism>
<dbReference type="Gene3D" id="3.40.630.30">
    <property type="match status" value="1"/>
</dbReference>
<comment type="caution">
    <text evidence="3">The sequence shown here is derived from an EMBL/GenBank/DDBJ whole genome shotgun (WGS) entry which is preliminary data.</text>
</comment>
<dbReference type="InterPro" id="IPR050769">
    <property type="entry name" value="NAT_camello-type"/>
</dbReference>
<protein>
    <submittedName>
        <fullName evidence="3">N-acetyltransferase</fullName>
    </submittedName>
</protein>
<dbReference type="Proteomes" id="UP001156670">
    <property type="component" value="Unassembled WGS sequence"/>
</dbReference>
<dbReference type="PROSITE" id="PS51186">
    <property type="entry name" value="GNAT"/>
    <property type="match status" value="1"/>
</dbReference>
<dbReference type="InterPro" id="IPR016181">
    <property type="entry name" value="Acyl_CoA_acyltransferase"/>
</dbReference>
<name>A0ABQ5XRL8_9GAMM</name>
<dbReference type="SUPFAM" id="SSF55729">
    <property type="entry name" value="Acyl-CoA N-acyltransferases (Nat)"/>
    <property type="match status" value="1"/>
</dbReference>
<evidence type="ECO:0000256" key="1">
    <source>
        <dbReference type="ARBA" id="ARBA00022679"/>
    </source>
</evidence>
<evidence type="ECO:0000313" key="3">
    <source>
        <dbReference type="EMBL" id="GLQ93216.1"/>
    </source>
</evidence>
<evidence type="ECO:0000313" key="4">
    <source>
        <dbReference type="Proteomes" id="UP001156670"/>
    </source>
</evidence>